<comment type="similarity">
    <text evidence="1">Belongs to the PPR family. PCMP-H subfamily.</text>
</comment>
<dbReference type="SUPFAM" id="SSF48452">
    <property type="entry name" value="TPR-like"/>
    <property type="match status" value="1"/>
</dbReference>
<reference evidence="5" key="1">
    <citation type="journal article" date="2017" name="Nature">
        <title>The genome of Chenopodium quinoa.</title>
        <authorList>
            <person name="Jarvis D.E."/>
            <person name="Ho Y.S."/>
            <person name="Lightfoot D.J."/>
            <person name="Schmoeckel S.M."/>
            <person name="Li B."/>
            <person name="Borm T.J.A."/>
            <person name="Ohyanagi H."/>
            <person name="Mineta K."/>
            <person name="Michell C.T."/>
            <person name="Saber N."/>
            <person name="Kharbatia N.M."/>
            <person name="Rupper R.R."/>
            <person name="Sharp A.R."/>
            <person name="Dally N."/>
            <person name="Boughton B.A."/>
            <person name="Woo Y.H."/>
            <person name="Gao G."/>
            <person name="Schijlen E.G.W.M."/>
            <person name="Guo X."/>
            <person name="Momin A.A."/>
            <person name="Negrao S."/>
            <person name="Al-Babili S."/>
            <person name="Gehring C."/>
            <person name="Roessner U."/>
            <person name="Jung C."/>
            <person name="Murphy K."/>
            <person name="Arold S.T."/>
            <person name="Gojobori T."/>
            <person name="van der Linden C.G."/>
            <person name="van Loo E.N."/>
            <person name="Jellen E.N."/>
            <person name="Maughan P.J."/>
            <person name="Tester M."/>
        </authorList>
    </citation>
    <scope>NUCLEOTIDE SEQUENCE [LARGE SCALE GENOMIC DNA]</scope>
    <source>
        <strain evidence="5">cv. PI 614886</strain>
    </source>
</reference>
<dbReference type="FunFam" id="1.25.40.10:FF:000242">
    <property type="entry name" value="Pentatricopeptide repeat-containing protein"/>
    <property type="match status" value="1"/>
</dbReference>
<dbReference type="PANTHER" id="PTHR47926:SF461">
    <property type="entry name" value="PENTATRICOPEPTIDE REPEAT SUPERFAMILY PROTEIN"/>
    <property type="match status" value="1"/>
</dbReference>
<feature type="repeat" description="PPR" evidence="3">
    <location>
        <begin position="299"/>
        <end position="329"/>
    </location>
</feature>
<feature type="repeat" description="PPR" evidence="3">
    <location>
        <begin position="264"/>
        <end position="298"/>
    </location>
</feature>
<evidence type="ECO:0000313" key="6">
    <source>
        <dbReference type="Proteomes" id="UP000596660"/>
    </source>
</evidence>
<evidence type="ECO:0000256" key="1">
    <source>
        <dbReference type="ARBA" id="ARBA00006643"/>
    </source>
</evidence>
<dbReference type="AlphaFoldDB" id="A0A803LPB3"/>
<accession>A0A803LPB3</accession>
<dbReference type="SMR" id="A0A803LPB3"/>
<dbReference type="InterPro" id="IPR046960">
    <property type="entry name" value="PPR_At4g14850-like_plant"/>
</dbReference>
<evidence type="ECO:0000313" key="5">
    <source>
        <dbReference type="EnsemblPlants" id="AUR62016792-RA:cds"/>
    </source>
</evidence>
<dbReference type="EnsemblPlants" id="AUR62016792-RA">
    <property type="protein sequence ID" value="AUR62016792-RA:cds"/>
    <property type="gene ID" value="AUR62016792"/>
</dbReference>
<dbReference type="Pfam" id="PF14432">
    <property type="entry name" value="DYW_deaminase"/>
    <property type="match status" value="1"/>
</dbReference>
<feature type="repeat" description="PPR" evidence="3">
    <location>
        <begin position="163"/>
        <end position="197"/>
    </location>
</feature>
<evidence type="ECO:0000259" key="4">
    <source>
        <dbReference type="Pfam" id="PF14432"/>
    </source>
</evidence>
<dbReference type="RefSeq" id="XP_021738682.1">
    <property type="nucleotide sequence ID" value="XM_021882990.1"/>
</dbReference>
<dbReference type="GO" id="GO:0009451">
    <property type="term" value="P:RNA modification"/>
    <property type="evidence" value="ECO:0007669"/>
    <property type="project" value="InterPro"/>
</dbReference>
<feature type="repeat" description="PPR" evidence="3">
    <location>
        <begin position="132"/>
        <end position="162"/>
    </location>
</feature>
<organism evidence="5 6">
    <name type="scientific">Chenopodium quinoa</name>
    <name type="common">Quinoa</name>
    <dbReference type="NCBI Taxonomy" id="63459"/>
    <lineage>
        <taxon>Eukaryota</taxon>
        <taxon>Viridiplantae</taxon>
        <taxon>Streptophyta</taxon>
        <taxon>Embryophyta</taxon>
        <taxon>Tracheophyta</taxon>
        <taxon>Spermatophyta</taxon>
        <taxon>Magnoliopsida</taxon>
        <taxon>eudicotyledons</taxon>
        <taxon>Gunneridae</taxon>
        <taxon>Pentapetalae</taxon>
        <taxon>Caryophyllales</taxon>
        <taxon>Chenopodiaceae</taxon>
        <taxon>Chenopodioideae</taxon>
        <taxon>Atripliceae</taxon>
        <taxon>Chenopodium</taxon>
    </lineage>
</organism>
<evidence type="ECO:0000256" key="3">
    <source>
        <dbReference type="PROSITE-ProRule" id="PRU00708"/>
    </source>
</evidence>
<dbReference type="OMA" id="TLLWGCK"/>
<dbReference type="InterPro" id="IPR011990">
    <property type="entry name" value="TPR-like_helical_dom_sf"/>
</dbReference>
<evidence type="ECO:0000256" key="2">
    <source>
        <dbReference type="ARBA" id="ARBA00022737"/>
    </source>
</evidence>
<dbReference type="GeneID" id="110705146"/>
<dbReference type="GO" id="GO:0003723">
    <property type="term" value="F:RNA binding"/>
    <property type="evidence" value="ECO:0007669"/>
    <property type="project" value="InterPro"/>
</dbReference>
<dbReference type="Pfam" id="PF01535">
    <property type="entry name" value="PPR"/>
    <property type="match status" value="2"/>
</dbReference>
<dbReference type="Gramene" id="AUR62016792-RA">
    <property type="protein sequence ID" value="AUR62016792-RA:cds"/>
    <property type="gene ID" value="AUR62016792"/>
</dbReference>
<keyword evidence="2" id="KW-0677">Repeat</keyword>
<dbReference type="PANTHER" id="PTHR47926">
    <property type="entry name" value="PENTATRICOPEPTIDE REPEAT-CONTAINING PROTEIN"/>
    <property type="match status" value="1"/>
</dbReference>
<gene>
    <name evidence="5" type="primary">LOC110705146</name>
</gene>
<dbReference type="Pfam" id="PF20431">
    <property type="entry name" value="E_motif"/>
    <property type="match status" value="1"/>
</dbReference>
<dbReference type="InterPro" id="IPR046848">
    <property type="entry name" value="E_motif"/>
</dbReference>
<dbReference type="Proteomes" id="UP000596660">
    <property type="component" value="Unplaced"/>
</dbReference>
<dbReference type="OrthoDB" id="185373at2759"/>
<dbReference type="PROSITE" id="PS51375">
    <property type="entry name" value="PPR"/>
    <property type="match status" value="4"/>
</dbReference>
<dbReference type="GO" id="GO:0008270">
    <property type="term" value="F:zinc ion binding"/>
    <property type="evidence" value="ECO:0007669"/>
    <property type="project" value="InterPro"/>
</dbReference>
<dbReference type="Pfam" id="PF13041">
    <property type="entry name" value="PPR_2"/>
    <property type="match status" value="2"/>
</dbReference>
<protein>
    <recommendedName>
        <fullName evidence="4">DYW domain-containing protein</fullName>
    </recommendedName>
</protein>
<dbReference type="InterPro" id="IPR002885">
    <property type="entry name" value="PPR_rpt"/>
</dbReference>
<proteinExistence type="inferred from homology"/>
<dbReference type="KEGG" id="cqi:110705146"/>
<keyword evidence="6" id="KW-1185">Reference proteome</keyword>
<feature type="domain" description="DYW" evidence="4">
    <location>
        <begin position="478"/>
        <end position="570"/>
    </location>
</feature>
<dbReference type="InterPro" id="IPR032867">
    <property type="entry name" value="DYW_dom"/>
</dbReference>
<dbReference type="NCBIfam" id="TIGR00756">
    <property type="entry name" value="PPR"/>
    <property type="match status" value="5"/>
</dbReference>
<dbReference type="FunFam" id="1.25.40.10:FF:000427">
    <property type="entry name" value="Pentatricopeptide repeat-containing protein chloroplastic"/>
    <property type="match status" value="1"/>
</dbReference>
<reference evidence="5" key="2">
    <citation type="submission" date="2021-03" db="UniProtKB">
        <authorList>
            <consortium name="EnsemblPlants"/>
        </authorList>
    </citation>
    <scope>IDENTIFICATION</scope>
</reference>
<name>A0A803LPB3_CHEQI</name>
<dbReference type="Gene3D" id="1.25.40.10">
    <property type="entry name" value="Tetratricopeptide repeat domain"/>
    <property type="match status" value="4"/>
</dbReference>
<sequence>MEVTTMSQAMQLHAQALKSGAQPHHQNYSKLFTFSALSPSGDLNYARLILDCLPTPNSYYWNTMIRAYCESSDPYQSIFLFLAMHNDQSHGFVPKPDKFTYPFVLKACGRLRDTQLGKQVHCLICKMGFESDKYVCNSLIHMYGKCSDLGCARKVFDNMLERDVVAWTSMIDGLVDNGRAVEAIRLFEEMVECGVEPNDATIVSVLRGCAEAGAFEVGRRAHRIVEEQGIGLMANVSTALIDMYCKCGCIDSAREVFDKVLDKDVCAWTAMIHGLASHGMIKEAIDSFEEMKKSGVMPDEQTMTAVLAACRNAGWVTEAYRYFEEMRKKYGIKPNLQHHGCIVDLYARSGQLDEAEDFIRKMLIRPDAVLWRTVVWACKIHGDNDRAERLIKEMNVYFDDCGSYVLLSNIYASAGKWHDKAICRETMSRQGLVKTPGSSKIEVDGSVHDFTAGDSSHIEAHNIYKKLEEIYERLREEGYKPEISEVLLEVDDDEKATQLLHHSEKLAVAFGLMKMKPGSQIRIVKNLRSCEDCHSFMKLISRVYEREIIVRDRIRFHHFRNGVCSCGDYW</sequence>